<proteinExistence type="predicted"/>
<comment type="caution">
    <text evidence="1">The sequence shown here is derived from an EMBL/GenBank/DDBJ whole genome shotgun (WGS) entry which is preliminary data.</text>
</comment>
<organism evidence="1 2">
    <name type="scientific">Camellia lanceoleosa</name>
    <dbReference type="NCBI Taxonomy" id="1840588"/>
    <lineage>
        <taxon>Eukaryota</taxon>
        <taxon>Viridiplantae</taxon>
        <taxon>Streptophyta</taxon>
        <taxon>Embryophyta</taxon>
        <taxon>Tracheophyta</taxon>
        <taxon>Spermatophyta</taxon>
        <taxon>Magnoliopsida</taxon>
        <taxon>eudicotyledons</taxon>
        <taxon>Gunneridae</taxon>
        <taxon>Pentapetalae</taxon>
        <taxon>asterids</taxon>
        <taxon>Ericales</taxon>
        <taxon>Theaceae</taxon>
        <taxon>Camellia</taxon>
    </lineage>
</organism>
<evidence type="ECO:0000313" key="1">
    <source>
        <dbReference type="EMBL" id="KAI8017763.1"/>
    </source>
</evidence>
<dbReference type="Proteomes" id="UP001060215">
    <property type="component" value="Chromosome 2"/>
</dbReference>
<dbReference type="EMBL" id="CM045759">
    <property type="protein sequence ID" value="KAI8017763.1"/>
    <property type="molecule type" value="Genomic_DNA"/>
</dbReference>
<evidence type="ECO:0000313" key="2">
    <source>
        <dbReference type="Proteomes" id="UP001060215"/>
    </source>
</evidence>
<keyword evidence="2" id="KW-1185">Reference proteome</keyword>
<name>A0ACC0HWB0_9ERIC</name>
<reference evidence="1 2" key="1">
    <citation type="journal article" date="2022" name="Plant J.">
        <title>Chromosome-level genome of Camellia lanceoleosa provides a valuable resource for understanding genome evolution and self-incompatibility.</title>
        <authorList>
            <person name="Gong W."/>
            <person name="Xiao S."/>
            <person name="Wang L."/>
            <person name="Liao Z."/>
            <person name="Chang Y."/>
            <person name="Mo W."/>
            <person name="Hu G."/>
            <person name="Li W."/>
            <person name="Zhao G."/>
            <person name="Zhu H."/>
            <person name="Hu X."/>
            <person name="Ji K."/>
            <person name="Xiang X."/>
            <person name="Song Q."/>
            <person name="Yuan D."/>
            <person name="Jin S."/>
            <person name="Zhang L."/>
        </authorList>
    </citation>
    <scope>NUCLEOTIDE SEQUENCE [LARGE SCALE GENOMIC DNA]</scope>
    <source>
        <strain evidence="1">SQ_2022a</strain>
    </source>
</reference>
<protein>
    <submittedName>
        <fullName evidence="1">LRR receptor-like serine/threonine-protein kinase</fullName>
    </submittedName>
</protein>
<sequence>MVDANAIILGGESLSNCSDKFVSVSEVIDEVSSDAEIEDHLQTQNNMLSNISGNASLPANVTVRLQGNLICLNTNLVLFCGPQNENETVSHIPSVTNSNGNCLVQSCPYEYAPNSPCFCAAPLIVGYRLKSPGFRYFEPYWVPFERYLTKGLKLNIFQLEIVSVLWEKGPQLRTDLKIFPVYVDNISFHIFNATEVQRIRSMFIGWHIPDSEIFGPYELLDFPLRFPYLDVIPSSTSKSGISKGALAGIVVGTVAGAVILSAVVSLLIWRLHMNKYTAVSKRRRCVKSILDPCEDENDDIQDDDVSLGADFVQRDEHSESVSEISSRIVMIMDDMVNEGKRVIHYDLTEKKLMEVKKVLDIDAMDLDMNESHNKSNHIEFQKMGINRDMSTCGMLHSIGSDLTHTWGKSETHQNGSIRSMQNRLRARDYGNTPTSRAEVSLSSPELLPFYL</sequence>
<gene>
    <name evidence="1" type="ORF">LOK49_LG04G00633</name>
</gene>
<accession>A0ACC0HWB0</accession>